<protein>
    <submittedName>
        <fullName evidence="3">Uncharacterized protein</fullName>
    </submittedName>
</protein>
<feature type="compositionally biased region" description="Polar residues" evidence="1">
    <location>
        <begin position="1"/>
        <end position="22"/>
    </location>
</feature>
<reference evidence="4" key="1">
    <citation type="submission" date="2016-02" db="EMBL/GenBank/DDBJ databases">
        <title>Draft genome sequence of Microdochium bolleyi, a fungal endophyte of beachgrass.</title>
        <authorList>
            <consortium name="DOE Joint Genome Institute"/>
            <person name="David A.S."/>
            <person name="May G."/>
            <person name="Haridas S."/>
            <person name="Lim J."/>
            <person name="Wang M."/>
            <person name="Labutti K."/>
            <person name="Lipzen A."/>
            <person name="Barry K."/>
            <person name="Grigoriev I.V."/>
        </authorList>
    </citation>
    <scope>NUCLEOTIDE SEQUENCE [LARGE SCALE GENOMIC DNA]</scope>
    <source>
        <strain evidence="4">J235TASD1</strain>
    </source>
</reference>
<accession>A0A136IQ01</accession>
<dbReference type="EMBL" id="KQ964264">
    <property type="protein sequence ID" value="KXJ86997.1"/>
    <property type="molecule type" value="Genomic_DNA"/>
</dbReference>
<dbReference type="AlphaFoldDB" id="A0A136IQ01"/>
<proteinExistence type="predicted"/>
<evidence type="ECO:0000256" key="1">
    <source>
        <dbReference type="SAM" id="MobiDB-lite"/>
    </source>
</evidence>
<evidence type="ECO:0000313" key="4">
    <source>
        <dbReference type="Proteomes" id="UP000070501"/>
    </source>
</evidence>
<dbReference type="OrthoDB" id="10542125at2759"/>
<dbReference type="InParanoid" id="A0A136IQ01"/>
<evidence type="ECO:0000256" key="2">
    <source>
        <dbReference type="SAM" id="Phobius"/>
    </source>
</evidence>
<keyword evidence="2" id="KW-0472">Membrane</keyword>
<keyword evidence="2" id="KW-1133">Transmembrane helix</keyword>
<organism evidence="3 4">
    <name type="scientific">Microdochium bolleyi</name>
    <dbReference type="NCBI Taxonomy" id="196109"/>
    <lineage>
        <taxon>Eukaryota</taxon>
        <taxon>Fungi</taxon>
        <taxon>Dikarya</taxon>
        <taxon>Ascomycota</taxon>
        <taxon>Pezizomycotina</taxon>
        <taxon>Sordariomycetes</taxon>
        <taxon>Xylariomycetidae</taxon>
        <taxon>Xylariales</taxon>
        <taxon>Microdochiaceae</taxon>
        <taxon>Microdochium</taxon>
    </lineage>
</organism>
<feature type="region of interest" description="Disordered" evidence="1">
    <location>
        <begin position="1"/>
        <end position="31"/>
    </location>
</feature>
<dbReference type="Proteomes" id="UP000070501">
    <property type="component" value="Unassembled WGS sequence"/>
</dbReference>
<name>A0A136IQ01_9PEZI</name>
<sequence>MTQYGPQPSDQLLPNIEYSQSLSPPPGAAREHVVSTIPNNIEREILQQLQVLVHIQHQAAQRRPIAAETIYNGVLQLLAFCLAITFGVFAITSWQAALAANGFAATANSLASTANEFASTANDLSRKAGSQADDADIVAAQANCMAAGVLALSLVELCERQTMANATNSAFAFGCRRINLYTSRRGNATSSELKFLLQRPCRNLDHAIPNAESHAKHLV</sequence>
<keyword evidence="2" id="KW-0812">Transmembrane</keyword>
<keyword evidence="4" id="KW-1185">Reference proteome</keyword>
<feature type="transmembrane region" description="Helical" evidence="2">
    <location>
        <begin position="70"/>
        <end position="91"/>
    </location>
</feature>
<gene>
    <name evidence="3" type="ORF">Micbo1qcDRAFT_208403</name>
</gene>
<evidence type="ECO:0000313" key="3">
    <source>
        <dbReference type="EMBL" id="KXJ86997.1"/>
    </source>
</evidence>